<evidence type="ECO:0000256" key="1">
    <source>
        <dbReference type="SAM" id="MobiDB-lite"/>
    </source>
</evidence>
<feature type="region of interest" description="Disordered" evidence="1">
    <location>
        <begin position="130"/>
        <end position="154"/>
    </location>
</feature>
<name>A0A1M5QLM2_BUTFI</name>
<dbReference type="AlphaFoldDB" id="A0A1M5QLM2"/>
<keyword evidence="2" id="KW-0732">Signal</keyword>
<dbReference type="RefSeq" id="WP_139263590.1">
    <property type="nucleotide sequence ID" value="NZ_FQXK01000003.1"/>
</dbReference>
<protein>
    <recommendedName>
        <fullName evidence="5">Lipoprotein</fullName>
    </recommendedName>
</protein>
<dbReference type="OrthoDB" id="2004454at2"/>
<dbReference type="EMBL" id="FQXK01000003">
    <property type="protein sequence ID" value="SHH14493.1"/>
    <property type="molecule type" value="Genomic_DNA"/>
</dbReference>
<dbReference type="Proteomes" id="UP000184278">
    <property type="component" value="Unassembled WGS sequence"/>
</dbReference>
<keyword evidence="4" id="KW-1185">Reference proteome</keyword>
<dbReference type="GeneID" id="89508905"/>
<dbReference type="PROSITE" id="PS51257">
    <property type="entry name" value="PROKAR_LIPOPROTEIN"/>
    <property type="match status" value="1"/>
</dbReference>
<feature type="chain" id="PRO_5039103649" description="Lipoprotein" evidence="2">
    <location>
        <begin position="23"/>
        <end position="154"/>
    </location>
</feature>
<sequence>MKKGIFKKVLVLMLMGSFLLTGCGSKSSKVDGYWLCRTAANGHGVIYLHIDGSKAEYVTNLDNIGSYNYFKQYEGTAEKTEDGVDIYFSEYSKFVPLHAKVSEDGNTLYLSSDNDSWNTEIHYRTDKETFEEDIADGAAYPRDDDTNVPASEAK</sequence>
<evidence type="ECO:0000256" key="2">
    <source>
        <dbReference type="SAM" id="SignalP"/>
    </source>
</evidence>
<proteinExistence type="predicted"/>
<evidence type="ECO:0000313" key="4">
    <source>
        <dbReference type="Proteomes" id="UP000184278"/>
    </source>
</evidence>
<organism evidence="3 4">
    <name type="scientific">Butyrivibrio fibrisolvens DSM 3071</name>
    <dbReference type="NCBI Taxonomy" id="1121131"/>
    <lineage>
        <taxon>Bacteria</taxon>
        <taxon>Bacillati</taxon>
        <taxon>Bacillota</taxon>
        <taxon>Clostridia</taxon>
        <taxon>Lachnospirales</taxon>
        <taxon>Lachnospiraceae</taxon>
        <taxon>Butyrivibrio</taxon>
    </lineage>
</organism>
<gene>
    <name evidence="3" type="ORF">SAMN02745229_00347</name>
</gene>
<feature type="signal peptide" evidence="2">
    <location>
        <begin position="1"/>
        <end position="22"/>
    </location>
</feature>
<evidence type="ECO:0000313" key="3">
    <source>
        <dbReference type="EMBL" id="SHH14493.1"/>
    </source>
</evidence>
<evidence type="ECO:0008006" key="5">
    <source>
        <dbReference type="Google" id="ProtNLM"/>
    </source>
</evidence>
<reference evidence="4" key="1">
    <citation type="submission" date="2016-11" db="EMBL/GenBank/DDBJ databases">
        <authorList>
            <person name="Varghese N."/>
            <person name="Submissions S."/>
        </authorList>
    </citation>
    <scope>NUCLEOTIDE SEQUENCE [LARGE SCALE GENOMIC DNA]</scope>
    <source>
        <strain evidence="4">DSM 3071</strain>
    </source>
</reference>
<accession>A0A1M5QLM2</accession>